<dbReference type="EMBL" id="VLLG01000004">
    <property type="protein sequence ID" value="TWI86387.1"/>
    <property type="molecule type" value="Genomic_DNA"/>
</dbReference>
<evidence type="ECO:0000313" key="2">
    <source>
        <dbReference type="Proteomes" id="UP000316778"/>
    </source>
</evidence>
<reference evidence="1 2" key="1">
    <citation type="journal article" date="2013" name="Stand. Genomic Sci.">
        <title>Genomic Encyclopedia of Type Strains, Phase I: The one thousand microbial genomes (KMG-I) project.</title>
        <authorList>
            <person name="Kyrpides N.C."/>
            <person name="Woyke T."/>
            <person name="Eisen J.A."/>
            <person name="Garrity G."/>
            <person name="Lilburn T.G."/>
            <person name="Beck B.J."/>
            <person name="Whitman W.B."/>
            <person name="Hugenholtz P."/>
            <person name="Klenk H.P."/>
        </authorList>
    </citation>
    <scope>NUCLEOTIDE SEQUENCE [LARGE SCALE GENOMIC DNA]</scope>
    <source>
        <strain evidence="1 2">DSM 13484</strain>
    </source>
</reference>
<protein>
    <submittedName>
        <fullName evidence="1">Uncharacterized protein</fullName>
    </submittedName>
</protein>
<evidence type="ECO:0000313" key="1">
    <source>
        <dbReference type="EMBL" id="TWI86387.1"/>
    </source>
</evidence>
<keyword evidence="2" id="KW-1185">Reference proteome</keyword>
<organism evidence="1 2">
    <name type="scientific">Chitinophaga japonensis</name>
    <name type="common">Flexibacter japonensis</name>
    <dbReference type="NCBI Taxonomy" id="104662"/>
    <lineage>
        <taxon>Bacteria</taxon>
        <taxon>Pseudomonadati</taxon>
        <taxon>Bacteroidota</taxon>
        <taxon>Chitinophagia</taxon>
        <taxon>Chitinophagales</taxon>
        <taxon>Chitinophagaceae</taxon>
        <taxon>Chitinophaga</taxon>
    </lineage>
</organism>
<dbReference type="AlphaFoldDB" id="A0A562SYH4"/>
<accession>A0A562SYH4</accession>
<sequence length="54" mass="6377">MRGNTDHKVKSVVVEHTILDMSDCYTWSFPEFVPFCAQLYYFSNFKDFNTFAQA</sequence>
<gene>
    <name evidence="1" type="ORF">LX66_3644</name>
</gene>
<proteinExistence type="predicted"/>
<name>A0A562SYH4_CHIJA</name>
<comment type="caution">
    <text evidence="1">The sequence shown here is derived from an EMBL/GenBank/DDBJ whole genome shotgun (WGS) entry which is preliminary data.</text>
</comment>
<dbReference type="Proteomes" id="UP000316778">
    <property type="component" value="Unassembled WGS sequence"/>
</dbReference>